<dbReference type="AlphaFoldDB" id="A0A1M7GAK7"/>
<keyword evidence="2" id="KW-0472">Membrane</keyword>
<dbReference type="Proteomes" id="UP000186002">
    <property type="component" value="Unassembled WGS sequence"/>
</dbReference>
<evidence type="ECO:0000313" key="3">
    <source>
        <dbReference type="EMBL" id="SHM13320.1"/>
    </source>
</evidence>
<dbReference type="EMBL" id="FRBW01000002">
    <property type="protein sequence ID" value="SHM13320.1"/>
    <property type="molecule type" value="Genomic_DNA"/>
</dbReference>
<name>A0A1M7GAK7_9HYPH</name>
<dbReference type="RefSeq" id="WP_073012177.1">
    <property type="nucleotide sequence ID" value="NZ_FRBW01000002.1"/>
</dbReference>
<evidence type="ECO:0000313" key="4">
    <source>
        <dbReference type="Proteomes" id="UP000186002"/>
    </source>
</evidence>
<organism evidence="3 4">
    <name type="scientific">Roseibium suaedae</name>
    <dbReference type="NCBI Taxonomy" id="735517"/>
    <lineage>
        <taxon>Bacteria</taxon>
        <taxon>Pseudomonadati</taxon>
        <taxon>Pseudomonadota</taxon>
        <taxon>Alphaproteobacteria</taxon>
        <taxon>Hyphomicrobiales</taxon>
        <taxon>Stappiaceae</taxon>
        <taxon>Roseibium</taxon>
    </lineage>
</organism>
<evidence type="ECO:0000256" key="2">
    <source>
        <dbReference type="SAM" id="Phobius"/>
    </source>
</evidence>
<gene>
    <name evidence="3" type="ORF">SAMN05444272_1863</name>
</gene>
<keyword evidence="4" id="KW-1185">Reference proteome</keyword>
<accession>A0A1M7GAK7</accession>
<evidence type="ECO:0000256" key="1">
    <source>
        <dbReference type="SAM" id="Coils"/>
    </source>
</evidence>
<protein>
    <submittedName>
        <fullName evidence="3">Uncharacterized protein</fullName>
    </submittedName>
</protein>
<feature type="transmembrane region" description="Helical" evidence="2">
    <location>
        <begin position="197"/>
        <end position="214"/>
    </location>
</feature>
<keyword evidence="1" id="KW-0175">Coiled coil</keyword>
<feature type="coiled-coil region" evidence="1">
    <location>
        <begin position="319"/>
        <end position="356"/>
    </location>
</feature>
<proteinExistence type="predicted"/>
<sequence length="391" mass="44128">MPQQMTAQDYLYAETFKFKQPSKWVEMKATRTGFEVKISRKVERNKLTEEALELAFASKHDLELLEQMGLGAKIAAFVQEKTMNAFEALVNKRLKDVITEIEGYIEKIDANVKSSLRKLLEDIADGLAQAEADDTLRKINSYRENISQLIHARYVNRIERALKEAASESYELALKLAAKKKLIKKDLMKMSAVRTNLINAAIIFAVVVIGVIALATPAGAAAVSAAGLIAAGAYLLAKSYDVFKKVRDVYFGYWKKYDDSVDYFQKRVLEADQALQKALRGLEAIDTQRDALFAQKRTFEASVKTCLKDLKEAPKSAQRDLAEKNLEELGKKINQIDELLEDHGDYRELLEAIRERLRSQCLVEMTKKKKNLDTLMEYAKNSLDVAADVIG</sequence>
<reference evidence="3 4" key="1">
    <citation type="submission" date="2016-11" db="EMBL/GenBank/DDBJ databases">
        <authorList>
            <person name="Jaros S."/>
            <person name="Januszkiewicz K."/>
            <person name="Wedrychowicz H."/>
        </authorList>
    </citation>
    <scope>NUCLEOTIDE SEQUENCE [LARGE SCALE GENOMIC DNA]</scope>
    <source>
        <strain evidence="3 4">DSM 22153</strain>
    </source>
</reference>
<keyword evidence="2" id="KW-0812">Transmembrane</keyword>
<keyword evidence="2" id="KW-1133">Transmembrane helix</keyword>
<feature type="transmembrane region" description="Helical" evidence="2">
    <location>
        <begin position="220"/>
        <end position="237"/>
    </location>
</feature>